<dbReference type="NCBIfam" id="NF004424">
    <property type="entry name" value="PRK05766.1"/>
    <property type="match status" value="1"/>
</dbReference>
<evidence type="ECO:0000256" key="6">
    <source>
        <dbReference type="ARBA" id="ARBA00023274"/>
    </source>
</evidence>
<comment type="similarity">
    <text evidence="7">Belongs to the universal ribosomal protein uS14 family. Zinc-binding uS14 subfamily.</text>
</comment>
<keyword evidence="4 7" id="KW-0694">RNA-binding</keyword>
<comment type="cofactor">
    <cofactor evidence="7">
        <name>Zn(2+)</name>
        <dbReference type="ChEBI" id="CHEBI:29105"/>
    </cofactor>
    <text evidence="7">Binds 1 zinc ion per subunit.</text>
</comment>
<keyword evidence="2 7" id="KW-0699">rRNA-binding</keyword>
<dbReference type="InterPro" id="IPR043140">
    <property type="entry name" value="Ribosomal_uS14_sf"/>
</dbReference>
<proteinExistence type="inferred from homology"/>
<feature type="binding site" evidence="7">
    <location>
        <position position="40"/>
    </location>
    <ligand>
        <name>Zn(2+)</name>
        <dbReference type="ChEBI" id="CHEBI:29105"/>
    </ligand>
</feature>
<evidence type="ECO:0000256" key="3">
    <source>
        <dbReference type="ARBA" id="ARBA00022833"/>
    </source>
</evidence>
<name>A0ABY6HXJ3_9ARCH</name>
<keyword evidence="9" id="KW-1185">Reference proteome</keyword>
<feature type="binding site" evidence="7">
    <location>
        <position position="37"/>
    </location>
    <ligand>
        <name>Zn(2+)</name>
        <dbReference type="ChEBI" id="CHEBI:29105"/>
    </ligand>
</feature>
<evidence type="ECO:0000256" key="2">
    <source>
        <dbReference type="ARBA" id="ARBA00022730"/>
    </source>
</evidence>
<dbReference type="InterPro" id="IPR018271">
    <property type="entry name" value="Ribosomal_uS14_CS"/>
</dbReference>
<dbReference type="Gene3D" id="4.10.830.10">
    <property type="entry name" value="30s Ribosomal Protein S14, Chain N"/>
    <property type="match status" value="1"/>
</dbReference>
<dbReference type="Pfam" id="PF00253">
    <property type="entry name" value="Ribosomal_S14"/>
    <property type="match status" value="1"/>
</dbReference>
<keyword evidence="5 7" id="KW-0689">Ribosomal protein</keyword>
<dbReference type="InterPro" id="IPR023676">
    <property type="entry name" value="Ribosomal_uS14_arc"/>
</dbReference>
<feature type="binding site" evidence="7">
    <location>
        <position position="19"/>
    </location>
    <ligand>
        <name>Zn(2+)</name>
        <dbReference type="ChEBI" id="CHEBI:29105"/>
    </ligand>
</feature>
<evidence type="ECO:0000256" key="4">
    <source>
        <dbReference type="ARBA" id="ARBA00022884"/>
    </source>
</evidence>
<comment type="subunit">
    <text evidence="7">Part of the 30S ribosomal subunit.</text>
</comment>
<dbReference type="EMBL" id="CP104013">
    <property type="protein sequence ID" value="UYP47269.1"/>
    <property type="molecule type" value="Genomic_DNA"/>
</dbReference>
<accession>A0ABY6HXJ3</accession>
<evidence type="ECO:0000256" key="1">
    <source>
        <dbReference type="ARBA" id="ARBA00022723"/>
    </source>
</evidence>
<gene>
    <name evidence="7" type="primary">rps14</name>
    <name evidence="8" type="ORF">NEF87_003554</name>
</gene>
<dbReference type="InterPro" id="IPR039744">
    <property type="entry name" value="RIbosomal_uS14_euk_arc"/>
</dbReference>
<dbReference type="PANTHER" id="PTHR12010">
    <property type="entry name" value="40S RIBOSOMAL PROTEIN S29"/>
    <property type="match status" value="1"/>
</dbReference>
<dbReference type="PANTHER" id="PTHR12010:SF2">
    <property type="entry name" value="40S RIBOSOMAL PROTEIN S29"/>
    <property type="match status" value="1"/>
</dbReference>
<keyword evidence="3 7" id="KW-0862">Zinc</keyword>
<evidence type="ECO:0000313" key="8">
    <source>
        <dbReference type="EMBL" id="UYP47269.1"/>
    </source>
</evidence>
<reference evidence="8" key="1">
    <citation type="submission" date="2022-09" db="EMBL/GenBank/DDBJ databases">
        <title>Actin cytoskeleton and complex cell architecture in an #Asgard archaeon.</title>
        <authorList>
            <person name="Ponce Toledo R.I."/>
            <person name="Schleper C."/>
            <person name="Rodrigues Oliveira T."/>
            <person name="Wollweber F."/>
            <person name="Xu J."/>
            <person name="Rittmann S."/>
            <person name="Klingl A."/>
            <person name="Pilhofer M."/>
        </authorList>
    </citation>
    <scope>NUCLEOTIDE SEQUENCE</scope>
    <source>
        <strain evidence="8">B-35</strain>
    </source>
</reference>
<keyword evidence="6 7" id="KW-0687">Ribonucleoprotein</keyword>
<comment type="function">
    <text evidence="7">Binds 16S rRNA, required for the assembly of 30S particles.</text>
</comment>
<dbReference type="PROSITE" id="PS00527">
    <property type="entry name" value="RIBOSOMAL_S14"/>
    <property type="match status" value="1"/>
</dbReference>
<sequence>MAEKRTLTLSQKGKGSRACRRCGSHRGLIRAYGINVCRRCFREVAGPMGFKKYF</sequence>
<keyword evidence="1 7" id="KW-0479">Metal-binding</keyword>
<organism evidence="8 9">
    <name type="scientific">Candidatus Lokiarchaeum ossiferum</name>
    <dbReference type="NCBI Taxonomy" id="2951803"/>
    <lineage>
        <taxon>Archaea</taxon>
        <taxon>Promethearchaeati</taxon>
        <taxon>Promethearchaeota</taxon>
        <taxon>Promethearchaeia</taxon>
        <taxon>Promethearchaeales</taxon>
        <taxon>Promethearchaeaceae</taxon>
        <taxon>Candidatus Lokiarchaeum</taxon>
    </lineage>
</organism>
<dbReference type="InterPro" id="IPR001209">
    <property type="entry name" value="Ribosomal_uS14"/>
</dbReference>
<protein>
    <recommendedName>
        <fullName evidence="7">Small ribosomal subunit protein uS14</fullName>
    </recommendedName>
</protein>
<feature type="binding site" evidence="7">
    <location>
        <position position="22"/>
    </location>
    <ligand>
        <name>Zn(2+)</name>
        <dbReference type="ChEBI" id="CHEBI:29105"/>
    </ligand>
</feature>
<dbReference type="HAMAP" id="MF_01364_A">
    <property type="entry name" value="Ribosomal_uS14_2_A"/>
    <property type="match status" value="1"/>
</dbReference>
<evidence type="ECO:0000256" key="5">
    <source>
        <dbReference type="ARBA" id="ARBA00022980"/>
    </source>
</evidence>
<evidence type="ECO:0000256" key="7">
    <source>
        <dbReference type="HAMAP-Rule" id="MF_01364"/>
    </source>
</evidence>
<dbReference type="Proteomes" id="UP001208689">
    <property type="component" value="Chromosome"/>
</dbReference>
<evidence type="ECO:0000313" key="9">
    <source>
        <dbReference type="Proteomes" id="UP001208689"/>
    </source>
</evidence>